<dbReference type="Pfam" id="PF17831">
    <property type="entry name" value="PDH_E1_M"/>
    <property type="match status" value="1"/>
</dbReference>
<dbReference type="AlphaFoldDB" id="A0A6S7EEH0"/>
<dbReference type="EMBL" id="CADILD010000003">
    <property type="protein sequence ID" value="CAB3909138.1"/>
    <property type="molecule type" value="Genomic_DNA"/>
</dbReference>
<evidence type="ECO:0000259" key="12">
    <source>
        <dbReference type="Pfam" id="PF17831"/>
    </source>
</evidence>
<evidence type="ECO:0000256" key="2">
    <source>
        <dbReference type="ARBA" id="ARBA00003157"/>
    </source>
</evidence>
<evidence type="ECO:0000256" key="8">
    <source>
        <dbReference type="ARBA" id="ARBA00051231"/>
    </source>
</evidence>
<feature type="domain" description="Transketolase N-terminal" evidence="11">
    <location>
        <begin position="140"/>
        <end position="313"/>
    </location>
</feature>
<feature type="domain" description="Pyruvate dehydrogenase E1 component middle" evidence="12">
    <location>
        <begin position="499"/>
        <end position="711"/>
    </location>
</feature>
<dbReference type="InterPro" id="IPR005474">
    <property type="entry name" value="Transketolase_N"/>
</dbReference>
<sequence length="895" mass="98465">MRDQSQPAPGHDRPIDADPAETAEWRDALQSLVEAGGAGRAGYVLDSLLGHAASLGLRANSQTRTAYLNTIPADQEPPFPGNLAVEERIARINRWNALAMVVRANQAHGELGGHIASYASAADLFEVGFNHFFRAQSADGLGDLVYMQPHSAPGVYARAFLEGFLNEDDLAHFRQEITATGRGLRGLSSYPHPWLMPDFWQFPTGSMGIGPINAIYQARFMRYLEHRSLVPASDRKVWGIFGDGEMDEPESIAALTLAAREKLDNLVFVVNCNLQRLDGPVRGNGRIIDELETLYAGAGWNVIKLVWGSDWDALLRRDTNGALARAFANTVDGQFQTFAANDGAFNRAHFFNQNPELAALVADWTDEAIDRLHRGGHDMVKIHAAYHRAARHTGQPTVILAQTKKGFGMGAAGQGKMTTHQQKKLDDEALLAFRDRFALPISDADCLALKFYRPAPDSAELRHLQARREALGGHIPRRRTEAPRLAAPAVEQWARFALAADGKEMSSTMAIVRMLTALLKDGEVGSRIVPIVADEARTFGMANLFRQIGIYSAQGQLYEPEDIGSVLYYREARDGQILEEGITEAGAISSWTAAGTSYSVNGLPMLPFYIYYSMFGFQRIGDLIWAAADQRTRGFLIGATSGRTTLGGEGLQHQDGSSHIMAAAVPNCRAYDPAYAYEVAVIVEHGMHRMLDEQRDEFFYLTVTNENLAQPDMPADPGVREGILRGLYRLRPARKEAQVRLLGAGPMLREAEVAAERLHADFGVDAEVWSVTSFSELARDGRQAERARVLGLDTSGQADWVRTCLGASDAPVIAATDYVRAVPEQIRAWVPASYRTLGTDGFGRSDTRAQLRDFFEVSADWIVLYALDSLGKREAADALRLRLNAATRQTPPWEL</sequence>
<dbReference type="GO" id="GO:0004739">
    <property type="term" value="F:pyruvate dehydrogenase (acetyl-transferring) activity"/>
    <property type="evidence" value="ECO:0007669"/>
    <property type="project" value="UniProtKB-EC"/>
</dbReference>
<dbReference type="InterPro" id="IPR017600">
    <property type="entry name" value="Alpha-ketoglut_DH"/>
</dbReference>
<evidence type="ECO:0000259" key="11">
    <source>
        <dbReference type="Pfam" id="PF00456"/>
    </source>
</evidence>
<dbReference type="CDD" id="cd02017">
    <property type="entry name" value="TPP_E1_EcPDC_like"/>
    <property type="match status" value="1"/>
</dbReference>
<dbReference type="SUPFAM" id="SSF52518">
    <property type="entry name" value="Thiamin diphosphate-binding fold (THDP-binding)"/>
    <property type="match status" value="2"/>
</dbReference>
<feature type="binding site" evidence="10">
    <location>
        <position position="243"/>
    </location>
    <ligand>
        <name>Mg(2+)</name>
        <dbReference type="ChEBI" id="CHEBI:18420"/>
    </ligand>
</feature>
<reference evidence="14 15" key="1">
    <citation type="submission" date="2020-04" db="EMBL/GenBank/DDBJ databases">
        <authorList>
            <person name="De Canck E."/>
        </authorList>
    </citation>
    <scope>NUCLEOTIDE SEQUENCE [LARGE SCALE GENOMIC DNA]</scope>
    <source>
        <strain evidence="14 15">LMG 1861</strain>
    </source>
</reference>
<feature type="binding site" evidence="10">
    <location>
        <position position="273"/>
    </location>
    <ligand>
        <name>Mg(2+)</name>
        <dbReference type="ChEBI" id="CHEBI:18420"/>
    </ligand>
</feature>
<evidence type="ECO:0000256" key="9">
    <source>
        <dbReference type="PIRNR" id="PIRNR000156"/>
    </source>
</evidence>
<feature type="domain" description="Transketolase-like C-terminal" evidence="13">
    <location>
        <begin position="726"/>
        <end position="857"/>
    </location>
</feature>
<dbReference type="RefSeq" id="WP_175129690.1">
    <property type="nucleotide sequence ID" value="NZ_CADILD010000003.1"/>
</dbReference>
<dbReference type="Pfam" id="PF00456">
    <property type="entry name" value="Transketolase_N"/>
    <property type="match status" value="1"/>
</dbReference>
<dbReference type="InterPro" id="IPR051157">
    <property type="entry name" value="PDH/Transketolase"/>
</dbReference>
<evidence type="ECO:0000256" key="5">
    <source>
        <dbReference type="ARBA" id="ARBA00023002"/>
    </source>
</evidence>
<dbReference type="Pfam" id="PF22613">
    <property type="entry name" value="Transketolase_C_1"/>
    <property type="match status" value="1"/>
</dbReference>
<dbReference type="InterPro" id="IPR029061">
    <property type="entry name" value="THDP-binding"/>
</dbReference>
<dbReference type="InterPro" id="IPR041621">
    <property type="entry name" value="PDH_E1_M"/>
</dbReference>
<dbReference type="PIRSF" id="PIRSF000156">
    <property type="entry name" value="Pyruvate_dh_E1"/>
    <property type="match status" value="1"/>
</dbReference>
<dbReference type="FunFam" id="3.40.50.970:FF:000011">
    <property type="entry name" value="Pyruvate dehydrogenase E1 component"/>
    <property type="match status" value="1"/>
</dbReference>
<keyword evidence="5 9" id="KW-0560">Oxidoreductase</keyword>
<feature type="binding site" evidence="10">
    <location>
        <position position="275"/>
    </location>
    <ligand>
        <name>Mg(2+)</name>
        <dbReference type="ChEBI" id="CHEBI:18420"/>
    </ligand>
</feature>
<evidence type="ECO:0000256" key="4">
    <source>
        <dbReference type="ARBA" id="ARBA00017172"/>
    </source>
</evidence>
<evidence type="ECO:0000256" key="6">
    <source>
        <dbReference type="ARBA" id="ARBA00023052"/>
    </source>
</evidence>
<dbReference type="PANTHER" id="PTHR43825:SF3">
    <property type="entry name" value="PYRUVATE DEHYDROGENASE E1 COMPONENT"/>
    <property type="match status" value="1"/>
</dbReference>
<dbReference type="PANTHER" id="PTHR43825">
    <property type="entry name" value="PYRUVATE DEHYDROGENASE E1 COMPONENT"/>
    <property type="match status" value="1"/>
</dbReference>
<protein>
    <recommendedName>
        <fullName evidence="4 9">Pyruvate dehydrogenase E1 component</fullName>
        <ecNumber evidence="3 9">1.2.4.1</ecNumber>
    </recommendedName>
</protein>
<evidence type="ECO:0000313" key="14">
    <source>
        <dbReference type="EMBL" id="CAB3909138.1"/>
    </source>
</evidence>
<proteinExistence type="predicted"/>
<evidence type="ECO:0000256" key="10">
    <source>
        <dbReference type="PIRSR" id="PIRSR000156-1"/>
    </source>
</evidence>
<keyword evidence="7 9" id="KW-0670">Pyruvate</keyword>
<dbReference type="Proteomes" id="UP000494105">
    <property type="component" value="Unassembled WGS sequence"/>
</dbReference>
<dbReference type="SUPFAM" id="SSF52922">
    <property type="entry name" value="TK C-terminal domain-like"/>
    <property type="match status" value="1"/>
</dbReference>
<evidence type="ECO:0000313" key="15">
    <source>
        <dbReference type="Proteomes" id="UP000494105"/>
    </source>
</evidence>
<comment type="function">
    <text evidence="2 9">Component of the pyruvate dehydrogenase (PDH) complex, that catalyzes the overall conversion of pyruvate to acetyl-CoA and CO(2).</text>
</comment>
<dbReference type="GO" id="GO:0046872">
    <property type="term" value="F:metal ion binding"/>
    <property type="evidence" value="ECO:0007669"/>
    <property type="project" value="UniProtKB-KW"/>
</dbReference>
<dbReference type="Gene3D" id="3.40.50.920">
    <property type="match status" value="1"/>
</dbReference>
<comment type="cofactor">
    <cofactor evidence="1 9">
        <name>thiamine diphosphate</name>
        <dbReference type="ChEBI" id="CHEBI:58937"/>
    </cofactor>
</comment>
<name>A0A6S7EEH0_9BURK</name>
<organism evidence="14 15">
    <name type="scientific">Achromobacter piechaudii</name>
    <dbReference type="NCBI Taxonomy" id="72556"/>
    <lineage>
        <taxon>Bacteria</taxon>
        <taxon>Pseudomonadati</taxon>
        <taxon>Pseudomonadota</taxon>
        <taxon>Betaproteobacteria</taxon>
        <taxon>Burkholderiales</taxon>
        <taxon>Alcaligenaceae</taxon>
        <taxon>Achromobacter</taxon>
    </lineage>
</organism>
<accession>A0A6S7EEH0</accession>
<comment type="cofactor">
    <cofactor evidence="10">
        <name>Mg(2+)</name>
        <dbReference type="ChEBI" id="CHEBI:18420"/>
    </cofactor>
</comment>
<evidence type="ECO:0000256" key="7">
    <source>
        <dbReference type="ARBA" id="ARBA00023317"/>
    </source>
</evidence>
<dbReference type="Gene3D" id="3.40.50.970">
    <property type="match status" value="2"/>
</dbReference>
<evidence type="ECO:0000256" key="1">
    <source>
        <dbReference type="ARBA" id="ARBA00001964"/>
    </source>
</evidence>
<gene>
    <name evidence="14" type="primary">aceE_2</name>
    <name evidence="14" type="ORF">LMG1861_04715</name>
</gene>
<dbReference type="InterPro" id="IPR055152">
    <property type="entry name" value="Transketolase-like_C_2"/>
</dbReference>
<dbReference type="NCBIfam" id="TIGR00759">
    <property type="entry name" value="aceE"/>
    <property type="match status" value="1"/>
</dbReference>
<keyword evidence="10" id="KW-0479">Metal-binding</keyword>
<dbReference type="NCBIfam" id="TIGR03186">
    <property type="entry name" value="AKGDH_not_PDH"/>
    <property type="match status" value="1"/>
</dbReference>
<evidence type="ECO:0000259" key="13">
    <source>
        <dbReference type="Pfam" id="PF22613"/>
    </source>
</evidence>
<keyword evidence="6 9" id="KW-0786">Thiamine pyrophosphate</keyword>
<keyword evidence="10" id="KW-0460">Magnesium</keyword>
<dbReference type="InterPro" id="IPR004660">
    <property type="entry name" value="PDH_E1"/>
</dbReference>
<dbReference type="InterPro" id="IPR009014">
    <property type="entry name" value="Transketo_C/PFOR_II"/>
</dbReference>
<comment type="catalytic activity">
    <reaction evidence="8 9">
        <text>N(6)-[(R)-lipoyl]-L-lysyl-[protein] + pyruvate + H(+) = N(6)-[(R)-S(8)-acetyldihydrolipoyl]-L-lysyl-[protein] + CO2</text>
        <dbReference type="Rhea" id="RHEA:19189"/>
        <dbReference type="Rhea" id="RHEA-COMP:10474"/>
        <dbReference type="Rhea" id="RHEA-COMP:10478"/>
        <dbReference type="ChEBI" id="CHEBI:15361"/>
        <dbReference type="ChEBI" id="CHEBI:15378"/>
        <dbReference type="ChEBI" id="CHEBI:16526"/>
        <dbReference type="ChEBI" id="CHEBI:83099"/>
        <dbReference type="ChEBI" id="CHEBI:83111"/>
        <dbReference type="EC" id="1.2.4.1"/>
    </reaction>
</comment>
<dbReference type="EC" id="1.2.4.1" evidence="3 9"/>
<dbReference type="InterPro" id="IPR035807">
    <property type="entry name" value="PDC_E1_N"/>
</dbReference>
<evidence type="ECO:0000256" key="3">
    <source>
        <dbReference type="ARBA" id="ARBA00012281"/>
    </source>
</evidence>